<feature type="transmembrane region" description="Helical" evidence="3">
    <location>
        <begin position="366"/>
        <end position="387"/>
    </location>
</feature>
<feature type="transmembrane region" description="Helical" evidence="3">
    <location>
        <begin position="12"/>
        <end position="39"/>
    </location>
</feature>
<dbReference type="GeneTree" id="ENSGT00940000157622"/>
<dbReference type="PANTHER" id="PTHR20765">
    <property type="entry name" value="SOLUTE CARRIER FAMILY 43 MEMBER 3-RELATED"/>
    <property type="match status" value="1"/>
</dbReference>
<keyword evidence="3" id="KW-0472">Membrane</keyword>
<comment type="subcellular location">
    <subcellularLocation>
        <location evidence="1">Membrane</location>
        <topology evidence="1">Multi-pass membrane protein</topology>
    </subcellularLocation>
</comment>
<reference evidence="4" key="2">
    <citation type="submission" date="2025-08" db="UniProtKB">
        <authorList>
            <consortium name="Ensembl"/>
        </authorList>
    </citation>
    <scope>IDENTIFICATION</scope>
</reference>
<dbReference type="InterPro" id="IPR027197">
    <property type="entry name" value="SLC43A3"/>
</dbReference>
<evidence type="ECO:0008006" key="6">
    <source>
        <dbReference type="Google" id="ProtNLM"/>
    </source>
</evidence>
<dbReference type="InterPro" id="IPR036259">
    <property type="entry name" value="MFS_trans_sf"/>
</dbReference>
<dbReference type="SUPFAM" id="SSF103473">
    <property type="entry name" value="MFS general substrate transporter"/>
    <property type="match status" value="1"/>
</dbReference>
<dbReference type="OrthoDB" id="330047at2759"/>
<dbReference type="AlphaFoldDB" id="A0A3P8PFI2"/>
<protein>
    <recommendedName>
        <fullName evidence="6">Solute carrier family 43 member 3a</fullName>
    </recommendedName>
</protein>
<feature type="transmembrane region" description="Helical" evidence="3">
    <location>
        <begin position="320"/>
        <end position="341"/>
    </location>
</feature>
<dbReference type="GeneID" id="113023628"/>
<dbReference type="RefSeq" id="XP_026025608.1">
    <property type="nucleotide sequence ID" value="XM_026169823.1"/>
</dbReference>
<feature type="compositionally biased region" description="Polar residues" evidence="2">
    <location>
        <begin position="245"/>
        <end position="256"/>
    </location>
</feature>
<feature type="transmembrane region" description="Helical" evidence="3">
    <location>
        <begin position="281"/>
        <end position="300"/>
    </location>
</feature>
<organism evidence="4 5">
    <name type="scientific">Astatotilapia calliptera</name>
    <name type="common">Eastern happy</name>
    <name type="synonym">Chromis callipterus</name>
    <dbReference type="NCBI Taxonomy" id="8154"/>
    <lineage>
        <taxon>Eukaryota</taxon>
        <taxon>Metazoa</taxon>
        <taxon>Chordata</taxon>
        <taxon>Craniata</taxon>
        <taxon>Vertebrata</taxon>
        <taxon>Euteleostomi</taxon>
        <taxon>Actinopterygii</taxon>
        <taxon>Neopterygii</taxon>
        <taxon>Teleostei</taxon>
        <taxon>Neoteleostei</taxon>
        <taxon>Acanthomorphata</taxon>
        <taxon>Ovalentaria</taxon>
        <taxon>Cichlomorphae</taxon>
        <taxon>Cichliformes</taxon>
        <taxon>Cichlidae</taxon>
        <taxon>African cichlids</taxon>
        <taxon>Pseudocrenilabrinae</taxon>
        <taxon>Haplochromini</taxon>
        <taxon>Astatotilapia</taxon>
    </lineage>
</organism>
<feature type="transmembrane region" description="Helical" evidence="3">
    <location>
        <begin position="399"/>
        <end position="418"/>
    </location>
</feature>
<feature type="transmembrane region" description="Helical" evidence="3">
    <location>
        <begin position="450"/>
        <end position="474"/>
    </location>
</feature>
<dbReference type="OMA" id="TCGNRDA"/>
<proteinExistence type="predicted"/>
<dbReference type="STRING" id="8154.ENSACLP00000015812"/>
<keyword evidence="5" id="KW-1185">Reference proteome</keyword>
<feature type="transmembrane region" description="Helical" evidence="3">
    <location>
        <begin position="97"/>
        <end position="118"/>
    </location>
</feature>
<dbReference type="Proteomes" id="UP000265100">
    <property type="component" value="Chromosome 6"/>
</dbReference>
<keyword evidence="3" id="KW-0812">Transmembrane</keyword>
<accession>A0A3P8PFI2</accession>
<dbReference type="PANTHER" id="PTHR20765:SF1">
    <property type="entry name" value="EQUILIBRATIVE NUCLEOBASE TRANSPORTER 1"/>
    <property type="match status" value="1"/>
</dbReference>
<name>A0A3P8PFI2_ASTCA</name>
<feature type="transmembrane region" description="Helical" evidence="3">
    <location>
        <begin position="124"/>
        <end position="146"/>
    </location>
</feature>
<sequence length="523" mass="58487">MQGTVVGYRLRYWLTLITGLLECLLFAGLVFGHASLVFVLKKEEYFGWLCVDTNSTTDSKDCSGQDEQFSLVFTVASFLNNFLTLLNGYIFDHCGTLLTRLLAIALFSGGTLLVALSSPEFSNLLYPALSLLAVGGVLLLITNMQVGNLFPAHRSTIITFYNGAFDSSSAVLLIVKILYEQGISLHYSFIFLTICSSIHVARTFLLMPKTHIPYTLPENYTYGINCGKGNTDTVEETEIKEGPPTQESPETENTSLAPEGRTEAQNTEKVQSFGSCVKSRFFIFHLVWLSIMQLRHYFFIGTLNSMLNRLADGDSNLVSQYTNAFAITQLCGILCAPWNGLIMDRHKKKPLAPGETEQEADLRSSYLSLLLTALQCLLFSVCASIAFLPLQYFTFVLQVLNRSFLYGGNAAFLSIAFPACHFGKLYGLVMAVSAGVSVLQYPLVSVVREYPFYVDISLIFLTLLAFIHPTNVFIHCRKQGRLRKDHPENRARHSSHRLYRDGETSVSACRRFRFSLFLLTDLN</sequence>
<dbReference type="Gene3D" id="1.20.1250.20">
    <property type="entry name" value="MFS general substrate transporter like domains"/>
    <property type="match status" value="2"/>
</dbReference>
<reference evidence="4" key="3">
    <citation type="submission" date="2025-09" db="UniProtKB">
        <authorList>
            <consortium name="Ensembl"/>
        </authorList>
    </citation>
    <scope>IDENTIFICATION</scope>
</reference>
<evidence type="ECO:0000313" key="5">
    <source>
        <dbReference type="Proteomes" id="UP000265100"/>
    </source>
</evidence>
<feature type="transmembrane region" description="Helical" evidence="3">
    <location>
        <begin position="185"/>
        <end position="205"/>
    </location>
</feature>
<feature type="region of interest" description="Disordered" evidence="2">
    <location>
        <begin position="235"/>
        <end position="264"/>
    </location>
</feature>
<feature type="transmembrane region" description="Helical" evidence="3">
    <location>
        <begin position="69"/>
        <end position="90"/>
    </location>
</feature>
<dbReference type="Pfam" id="PF07690">
    <property type="entry name" value="MFS_1"/>
    <property type="match status" value="1"/>
</dbReference>
<feature type="transmembrane region" description="Helical" evidence="3">
    <location>
        <begin position="158"/>
        <end position="179"/>
    </location>
</feature>
<evidence type="ECO:0000313" key="4">
    <source>
        <dbReference type="Ensembl" id="ENSACLP00000015772.1"/>
    </source>
</evidence>
<dbReference type="Ensembl" id="ENSACLT00000016139.2">
    <property type="protein sequence ID" value="ENSACLP00000015772.1"/>
    <property type="gene ID" value="ENSACLG00000010757.2"/>
</dbReference>
<dbReference type="GO" id="GO:0016020">
    <property type="term" value="C:membrane"/>
    <property type="evidence" value="ECO:0007669"/>
    <property type="project" value="UniProtKB-SubCell"/>
</dbReference>
<evidence type="ECO:0000256" key="3">
    <source>
        <dbReference type="SAM" id="Phobius"/>
    </source>
</evidence>
<feature type="transmembrane region" description="Helical" evidence="3">
    <location>
        <begin position="425"/>
        <end position="444"/>
    </location>
</feature>
<evidence type="ECO:0000256" key="2">
    <source>
        <dbReference type="SAM" id="MobiDB-lite"/>
    </source>
</evidence>
<dbReference type="InterPro" id="IPR011701">
    <property type="entry name" value="MFS"/>
</dbReference>
<reference evidence="4" key="1">
    <citation type="submission" date="2018-05" db="EMBL/GenBank/DDBJ databases">
        <authorList>
            <person name="Datahose"/>
        </authorList>
    </citation>
    <scope>NUCLEOTIDE SEQUENCE</scope>
</reference>
<evidence type="ECO:0000256" key="1">
    <source>
        <dbReference type="ARBA" id="ARBA00004141"/>
    </source>
</evidence>
<dbReference type="GO" id="GO:0022857">
    <property type="term" value="F:transmembrane transporter activity"/>
    <property type="evidence" value="ECO:0007669"/>
    <property type="project" value="InterPro"/>
</dbReference>
<dbReference type="Bgee" id="ENSACLG00000010757">
    <property type="expression patterns" value="Expressed in camera-type eye and 1 other cell type or tissue"/>
</dbReference>
<keyword evidence="3" id="KW-1133">Transmembrane helix</keyword>